<keyword evidence="3" id="KW-1185">Reference proteome</keyword>
<proteinExistence type="predicted"/>
<protein>
    <submittedName>
        <fullName evidence="2">Uncharacterized protein</fullName>
    </submittedName>
</protein>
<feature type="compositionally biased region" description="Polar residues" evidence="1">
    <location>
        <begin position="20"/>
        <end position="29"/>
    </location>
</feature>
<evidence type="ECO:0000313" key="2">
    <source>
        <dbReference type="EMBL" id="PKU82930.1"/>
    </source>
</evidence>
<reference evidence="2 3" key="2">
    <citation type="journal article" date="2017" name="Nature">
        <title>The Apostasia genome and the evolution of orchids.</title>
        <authorList>
            <person name="Zhang G.Q."/>
            <person name="Liu K.W."/>
            <person name="Li Z."/>
            <person name="Lohaus R."/>
            <person name="Hsiao Y.Y."/>
            <person name="Niu S.C."/>
            <person name="Wang J.Y."/>
            <person name="Lin Y.C."/>
            <person name="Xu Q."/>
            <person name="Chen L.J."/>
            <person name="Yoshida K."/>
            <person name="Fujiwara S."/>
            <person name="Wang Z.W."/>
            <person name="Zhang Y.Q."/>
            <person name="Mitsuda N."/>
            <person name="Wang M."/>
            <person name="Liu G.H."/>
            <person name="Pecoraro L."/>
            <person name="Huang H.X."/>
            <person name="Xiao X.J."/>
            <person name="Lin M."/>
            <person name="Wu X.Y."/>
            <person name="Wu W.L."/>
            <person name="Chen Y.Y."/>
            <person name="Chang S.B."/>
            <person name="Sakamoto S."/>
            <person name="Ohme-Takagi M."/>
            <person name="Yagi M."/>
            <person name="Zeng S.J."/>
            <person name="Shen C.Y."/>
            <person name="Yeh C.M."/>
            <person name="Luo Y.B."/>
            <person name="Tsai W.C."/>
            <person name="Van de Peer Y."/>
            <person name="Liu Z.J."/>
        </authorList>
    </citation>
    <scope>NUCLEOTIDE SEQUENCE [LARGE SCALE GENOMIC DNA]</scope>
    <source>
        <tissue evidence="2">The whole plant</tissue>
    </source>
</reference>
<dbReference type="Proteomes" id="UP000233837">
    <property type="component" value="Unassembled WGS sequence"/>
</dbReference>
<name>A0A2I0X4U9_9ASPA</name>
<evidence type="ECO:0000256" key="1">
    <source>
        <dbReference type="SAM" id="MobiDB-lite"/>
    </source>
</evidence>
<dbReference type="EMBL" id="KZ502154">
    <property type="protein sequence ID" value="PKU82930.1"/>
    <property type="molecule type" value="Genomic_DNA"/>
</dbReference>
<reference evidence="2 3" key="1">
    <citation type="journal article" date="2016" name="Sci. Rep.">
        <title>The Dendrobium catenatum Lindl. genome sequence provides insights into polysaccharide synthase, floral development and adaptive evolution.</title>
        <authorList>
            <person name="Zhang G.Q."/>
            <person name="Xu Q."/>
            <person name="Bian C."/>
            <person name="Tsai W.C."/>
            <person name="Yeh C.M."/>
            <person name="Liu K.W."/>
            <person name="Yoshida K."/>
            <person name="Zhang L.S."/>
            <person name="Chang S.B."/>
            <person name="Chen F."/>
            <person name="Shi Y."/>
            <person name="Su Y.Y."/>
            <person name="Zhang Y.Q."/>
            <person name="Chen L.J."/>
            <person name="Yin Y."/>
            <person name="Lin M."/>
            <person name="Huang H."/>
            <person name="Deng H."/>
            <person name="Wang Z.W."/>
            <person name="Zhu S.L."/>
            <person name="Zhao X."/>
            <person name="Deng C."/>
            <person name="Niu S.C."/>
            <person name="Huang J."/>
            <person name="Wang M."/>
            <person name="Liu G.H."/>
            <person name="Yang H.J."/>
            <person name="Xiao X.J."/>
            <person name="Hsiao Y.Y."/>
            <person name="Wu W.L."/>
            <person name="Chen Y.Y."/>
            <person name="Mitsuda N."/>
            <person name="Ohme-Takagi M."/>
            <person name="Luo Y.B."/>
            <person name="Van de Peer Y."/>
            <person name="Liu Z.J."/>
        </authorList>
    </citation>
    <scope>NUCLEOTIDE SEQUENCE [LARGE SCALE GENOMIC DNA]</scope>
    <source>
        <tissue evidence="2">The whole plant</tissue>
    </source>
</reference>
<feature type="region of interest" description="Disordered" evidence="1">
    <location>
        <begin position="1"/>
        <end position="32"/>
    </location>
</feature>
<evidence type="ECO:0000313" key="3">
    <source>
        <dbReference type="Proteomes" id="UP000233837"/>
    </source>
</evidence>
<gene>
    <name evidence="2" type="ORF">MA16_Dca021814</name>
</gene>
<accession>A0A2I0X4U9</accession>
<sequence>MHDIANPMPDPEDPPASHCNPKTSRQPQPGSACAPHSTCDSYICLPSCTSLNPTPKPLFLLFIRICINKVFQLNSQNTTTQLSHMTRTPHLRDSIPRSISKLAPFRFRAHAVHPRSDHPSDLHI</sequence>
<dbReference type="AlphaFoldDB" id="A0A2I0X4U9"/>
<organism evidence="2 3">
    <name type="scientific">Dendrobium catenatum</name>
    <dbReference type="NCBI Taxonomy" id="906689"/>
    <lineage>
        <taxon>Eukaryota</taxon>
        <taxon>Viridiplantae</taxon>
        <taxon>Streptophyta</taxon>
        <taxon>Embryophyta</taxon>
        <taxon>Tracheophyta</taxon>
        <taxon>Spermatophyta</taxon>
        <taxon>Magnoliopsida</taxon>
        <taxon>Liliopsida</taxon>
        <taxon>Asparagales</taxon>
        <taxon>Orchidaceae</taxon>
        <taxon>Epidendroideae</taxon>
        <taxon>Malaxideae</taxon>
        <taxon>Dendrobiinae</taxon>
        <taxon>Dendrobium</taxon>
    </lineage>
</organism>